<protein>
    <recommendedName>
        <fullName evidence="2">Ycf2 N-terminal domain-containing protein</fullName>
    </recommendedName>
</protein>
<name>A0AAE1VKI5_9SOLA</name>
<keyword evidence="1" id="KW-0812">Transmembrane</keyword>
<dbReference type="Pfam" id="PF05695">
    <property type="entry name" value="Ycf2"/>
    <property type="match status" value="1"/>
</dbReference>
<feature type="transmembrane region" description="Helical" evidence="1">
    <location>
        <begin position="37"/>
        <end position="57"/>
    </location>
</feature>
<dbReference type="EMBL" id="JAVYJV010000009">
    <property type="protein sequence ID" value="KAK4363520.1"/>
    <property type="molecule type" value="Genomic_DNA"/>
</dbReference>
<evidence type="ECO:0000259" key="2">
    <source>
        <dbReference type="Pfam" id="PF05695"/>
    </source>
</evidence>
<evidence type="ECO:0000313" key="3">
    <source>
        <dbReference type="EMBL" id="KAK4363520.1"/>
    </source>
</evidence>
<organism evidence="3 4">
    <name type="scientific">Anisodus tanguticus</name>
    <dbReference type="NCBI Taxonomy" id="243964"/>
    <lineage>
        <taxon>Eukaryota</taxon>
        <taxon>Viridiplantae</taxon>
        <taxon>Streptophyta</taxon>
        <taxon>Embryophyta</taxon>
        <taxon>Tracheophyta</taxon>
        <taxon>Spermatophyta</taxon>
        <taxon>Magnoliopsida</taxon>
        <taxon>eudicotyledons</taxon>
        <taxon>Gunneridae</taxon>
        <taxon>Pentapetalae</taxon>
        <taxon>asterids</taxon>
        <taxon>lamiids</taxon>
        <taxon>Solanales</taxon>
        <taxon>Solanaceae</taxon>
        <taxon>Solanoideae</taxon>
        <taxon>Hyoscyameae</taxon>
        <taxon>Anisodus</taxon>
    </lineage>
</organism>
<dbReference type="InterPro" id="IPR056777">
    <property type="entry name" value="Ycf2_N"/>
</dbReference>
<keyword evidence="4" id="KW-1185">Reference proteome</keyword>
<keyword evidence="1" id="KW-0472">Membrane</keyword>
<dbReference type="Proteomes" id="UP001291623">
    <property type="component" value="Unassembled WGS sequence"/>
</dbReference>
<gene>
    <name evidence="3" type="ORF">RND71_018761</name>
</gene>
<reference evidence="3" key="1">
    <citation type="submission" date="2023-12" db="EMBL/GenBank/DDBJ databases">
        <title>Genome assembly of Anisodus tanguticus.</title>
        <authorList>
            <person name="Wang Y.-J."/>
        </authorList>
    </citation>
    <scope>NUCLEOTIDE SEQUENCE</scope>
    <source>
        <strain evidence="3">KB-2021</strain>
        <tissue evidence="3">Leaf</tissue>
    </source>
</reference>
<sequence length="234" mass="27086">MNSIQLKGSSDQSIDHLNSISNEDSEYHTLINQRDKYIFLLVMHLKSDLLAFIYVIVEIRPMRVGVMEFQEVKHALLLCLWVTSCLNYPEVTKVYQSVILSTSFASVSSNKSVVVKCRLSKEELKLVKNLKEFLTFYAVQRAEPKPRVHHNLSRSKEICEYLISLAKPRMQKPDLMKTKKIIRSPFVNYNWKKANTGLKEWLIGGTIKQVILLHLLIPCNLLDIVKKDNKNILK</sequence>
<feature type="domain" description="Ycf2 N-terminal" evidence="2">
    <location>
        <begin position="2"/>
        <end position="35"/>
    </location>
</feature>
<evidence type="ECO:0000256" key="1">
    <source>
        <dbReference type="SAM" id="Phobius"/>
    </source>
</evidence>
<evidence type="ECO:0000313" key="4">
    <source>
        <dbReference type="Proteomes" id="UP001291623"/>
    </source>
</evidence>
<accession>A0AAE1VKI5</accession>
<comment type="caution">
    <text evidence="3">The sequence shown here is derived from an EMBL/GenBank/DDBJ whole genome shotgun (WGS) entry which is preliminary data.</text>
</comment>
<dbReference type="AlphaFoldDB" id="A0AAE1VKI5"/>
<proteinExistence type="predicted"/>
<keyword evidence="1" id="KW-1133">Transmembrane helix</keyword>